<protein>
    <submittedName>
        <fullName evidence="3">Uncharacterized protein</fullName>
    </submittedName>
</protein>
<proteinExistence type="predicted"/>
<keyword evidence="2" id="KW-0812">Transmembrane</keyword>
<organism evidence="3 4">
    <name type="scientific">Flavobacterium okayamense</name>
    <dbReference type="NCBI Taxonomy" id="2830782"/>
    <lineage>
        <taxon>Bacteria</taxon>
        <taxon>Pseudomonadati</taxon>
        <taxon>Bacteroidota</taxon>
        <taxon>Flavobacteriia</taxon>
        <taxon>Flavobacteriales</taxon>
        <taxon>Flavobacteriaceae</taxon>
        <taxon>Flavobacterium</taxon>
    </lineage>
</organism>
<sequence length="144" mass="16820">MAKIEEITALLMDEIKIFEQNISKLKEESNKIHNTKLIIDSSKIESIFSQFLKQLNHDIEKLRIQTDGKTKSNNVPNWIGLSFLVCLSIIMISISINYLQFRTNLNAKEEAFELGRKSVFIHIDSFFKDNPKALKAYREWNKNE</sequence>
<gene>
    <name evidence="3" type="ORF">KK2020170_22790</name>
</gene>
<evidence type="ECO:0000256" key="2">
    <source>
        <dbReference type="SAM" id="Phobius"/>
    </source>
</evidence>
<reference evidence="3 4" key="1">
    <citation type="submission" date="2021-06" db="EMBL/GenBank/DDBJ databases">
        <title>Whole genome sequences of Flavobacterium sp. KK2020170 and assembly.</title>
        <authorList>
            <person name="Kitahara K."/>
            <person name="Miyoshi S."/>
            <person name="Uesaka K."/>
        </authorList>
    </citation>
    <scope>NUCLEOTIDE SEQUENCE [LARGE SCALE GENOMIC DNA]</scope>
    <source>
        <strain evidence="3 4">KK2020170</strain>
    </source>
</reference>
<evidence type="ECO:0000313" key="4">
    <source>
        <dbReference type="Proteomes" id="UP000825258"/>
    </source>
</evidence>
<evidence type="ECO:0000313" key="3">
    <source>
        <dbReference type="EMBL" id="BCY29411.1"/>
    </source>
</evidence>
<accession>A0ABN6I2J6</accession>
<dbReference type="EMBL" id="AP024749">
    <property type="protein sequence ID" value="BCY29411.1"/>
    <property type="molecule type" value="Genomic_DNA"/>
</dbReference>
<keyword evidence="2" id="KW-1133">Transmembrane helix</keyword>
<dbReference type="Pfam" id="PF20503">
    <property type="entry name" value="DUF6730"/>
    <property type="match status" value="1"/>
</dbReference>
<dbReference type="RefSeq" id="WP_221258491.1">
    <property type="nucleotide sequence ID" value="NZ_AP024749.1"/>
</dbReference>
<keyword evidence="4" id="KW-1185">Reference proteome</keyword>
<name>A0ABN6I2J6_9FLAO</name>
<dbReference type="Proteomes" id="UP000825258">
    <property type="component" value="Chromosome"/>
</dbReference>
<feature type="transmembrane region" description="Helical" evidence="2">
    <location>
        <begin position="78"/>
        <end position="99"/>
    </location>
</feature>
<evidence type="ECO:0000256" key="1">
    <source>
        <dbReference type="SAM" id="Coils"/>
    </source>
</evidence>
<feature type="coiled-coil region" evidence="1">
    <location>
        <begin position="8"/>
        <end position="35"/>
    </location>
</feature>
<keyword evidence="2" id="KW-0472">Membrane</keyword>
<dbReference type="InterPro" id="IPR046617">
    <property type="entry name" value="DUF6730"/>
</dbReference>
<keyword evidence="1" id="KW-0175">Coiled coil</keyword>